<protein>
    <submittedName>
        <fullName evidence="2">Uncharacterized protein</fullName>
    </submittedName>
</protein>
<evidence type="ECO:0000256" key="1">
    <source>
        <dbReference type="SAM" id="MobiDB-lite"/>
    </source>
</evidence>
<evidence type="ECO:0000313" key="2">
    <source>
        <dbReference type="EMBL" id="KAK4454333.1"/>
    </source>
</evidence>
<accession>A0AAV9H456</accession>
<proteinExistence type="predicted"/>
<reference evidence="2" key="2">
    <citation type="submission" date="2023-05" db="EMBL/GenBank/DDBJ databases">
        <authorList>
            <consortium name="Lawrence Berkeley National Laboratory"/>
            <person name="Steindorff A."/>
            <person name="Hensen N."/>
            <person name="Bonometti L."/>
            <person name="Westerberg I."/>
            <person name="Brannstrom I.O."/>
            <person name="Guillou S."/>
            <person name="Cros-Aarteil S."/>
            <person name="Calhoun S."/>
            <person name="Haridas S."/>
            <person name="Kuo A."/>
            <person name="Mondo S."/>
            <person name="Pangilinan J."/>
            <person name="Riley R."/>
            <person name="Labutti K."/>
            <person name="Andreopoulos B."/>
            <person name="Lipzen A."/>
            <person name="Chen C."/>
            <person name="Yanf M."/>
            <person name="Daum C."/>
            <person name="Ng V."/>
            <person name="Clum A."/>
            <person name="Ohm R."/>
            <person name="Martin F."/>
            <person name="Silar P."/>
            <person name="Natvig D."/>
            <person name="Lalanne C."/>
            <person name="Gautier V."/>
            <person name="Ament-Velasquez S.L."/>
            <person name="Kruys A."/>
            <person name="Hutchinson M.I."/>
            <person name="Powell A.J."/>
            <person name="Barry K."/>
            <person name="Miller A.N."/>
            <person name="Grigoriev I.V."/>
            <person name="Debuchy R."/>
            <person name="Gladieux P."/>
            <person name="Thoren M.H."/>
            <person name="Johannesson H."/>
        </authorList>
    </citation>
    <scope>NUCLEOTIDE SEQUENCE</scope>
    <source>
        <strain evidence="2">PSN243</strain>
    </source>
</reference>
<evidence type="ECO:0000313" key="3">
    <source>
        <dbReference type="Proteomes" id="UP001321760"/>
    </source>
</evidence>
<feature type="compositionally biased region" description="Polar residues" evidence="1">
    <location>
        <begin position="780"/>
        <end position="813"/>
    </location>
</feature>
<feature type="compositionally biased region" description="Acidic residues" evidence="1">
    <location>
        <begin position="819"/>
        <end position="838"/>
    </location>
</feature>
<feature type="region of interest" description="Disordered" evidence="1">
    <location>
        <begin position="777"/>
        <end position="851"/>
    </location>
</feature>
<reference evidence="2" key="1">
    <citation type="journal article" date="2023" name="Mol. Phylogenet. Evol.">
        <title>Genome-scale phylogeny and comparative genomics of the fungal order Sordariales.</title>
        <authorList>
            <person name="Hensen N."/>
            <person name="Bonometti L."/>
            <person name="Westerberg I."/>
            <person name="Brannstrom I.O."/>
            <person name="Guillou S."/>
            <person name="Cros-Aarteil S."/>
            <person name="Calhoun S."/>
            <person name="Haridas S."/>
            <person name="Kuo A."/>
            <person name="Mondo S."/>
            <person name="Pangilinan J."/>
            <person name="Riley R."/>
            <person name="LaButti K."/>
            <person name="Andreopoulos B."/>
            <person name="Lipzen A."/>
            <person name="Chen C."/>
            <person name="Yan M."/>
            <person name="Daum C."/>
            <person name="Ng V."/>
            <person name="Clum A."/>
            <person name="Steindorff A."/>
            <person name="Ohm R.A."/>
            <person name="Martin F."/>
            <person name="Silar P."/>
            <person name="Natvig D.O."/>
            <person name="Lalanne C."/>
            <person name="Gautier V."/>
            <person name="Ament-Velasquez S.L."/>
            <person name="Kruys A."/>
            <person name="Hutchinson M.I."/>
            <person name="Powell A.J."/>
            <person name="Barry K."/>
            <person name="Miller A.N."/>
            <person name="Grigoriev I.V."/>
            <person name="Debuchy R."/>
            <person name="Gladieux P."/>
            <person name="Hiltunen Thoren M."/>
            <person name="Johannesson H."/>
        </authorList>
    </citation>
    <scope>NUCLEOTIDE SEQUENCE</scope>
    <source>
        <strain evidence="2">PSN243</strain>
    </source>
</reference>
<dbReference type="AlphaFoldDB" id="A0AAV9H456"/>
<name>A0AAV9H456_9PEZI</name>
<sequence length="851" mass="93405">MDDNIVNTNVPSPRFPFRLTAVGTNEDEATINAADRHVLEVQSVLSDSKLDGDGDVLAIVTFGRDSERGRACGGKPWSTLQLRMDSKTLKALGSTKINDMFEPRRQQRVRRRLGLQLCPPGIKYVLDLTPPNEGAELADLTAALWLPKMVKLWFLAGLYIPEKILESSWLRGYSRPMGDKASGAILTLGHDDACKDEDCLGDISQWRADPIVPGIYDEDPYGSGPRYIRPSRKIDDYCRIRHGVAIMRLLRAINDQGLLLNSAPRMWTVAQVAIHLEVPQVVVDPVTQWLIAAPNSKFIEICPEKAFQLAYALKIPSVLVAAFRILVSEYAVDYLATNASPRRPPTSWAQRQRDDYGDFPSDPVEYAGKAFADRISGVLSMLQSDQAFEVFPVTIGQWDALQNIGAETENLPTLPSGSPHPLRMAYEKLSKALLRIFHRRLDTVFDDVNFGDHLSTLMASQRRHYIPERELIPLHLLYEQLNSKQKSLTSLFWSRLKNTDWLASFSEDTFFGRELWRIAKDFNTQLNAALSSGELDVDSLMTRGGSYTPIYEATADFDLAQFVEQLFYALRSLCDRVLDRGAHETNVAFFLSDHLLLGLNENELNYLPIWADGLDDGSGGVFQDTIPPTDMGPSEPGPAYHTGHTVGTDATTDYNATVAPSDLGIGDLDIYSRAGDTVRSMDAQQSVTTGPGRYQTVPLSDAGFESDSYSVVENEYADARYVQPAHHQAVGQALSSYVEGTDIEDDASAAIGEDAAWSDIGSVVGVGLVATADNGMDVDSSPSAPHSTDSVVDGSSTAINNTAGRSTATATQSGLDGFGLDDDDDMLNPDDDDDDDTSTLDGSEYDLISLD</sequence>
<keyword evidence="3" id="KW-1185">Reference proteome</keyword>
<gene>
    <name evidence="2" type="ORF">QBC34DRAFT_375505</name>
</gene>
<dbReference type="Proteomes" id="UP001321760">
    <property type="component" value="Unassembled WGS sequence"/>
</dbReference>
<dbReference type="EMBL" id="MU865917">
    <property type="protein sequence ID" value="KAK4454333.1"/>
    <property type="molecule type" value="Genomic_DNA"/>
</dbReference>
<comment type="caution">
    <text evidence="2">The sequence shown here is derived from an EMBL/GenBank/DDBJ whole genome shotgun (WGS) entry which is preliminary data.</text>
</comment>
<organism evidence="2 3">
    <name type="scientific">Podospora aff. communis PSN243</name>
    <dbReference type="NCBI Taxonomy" id="3040156"/>
    <lineage>
        <taxon>Eukaryota</taxon>
        <taxon>Fungi</taxon>
        <taxon>Dikarya</taxon>
        <taxon>Ascomycota</taxon>
        <taxon>Pezizomycotina</taxon>
        <taxon>Sordariomycetes</taxon>
        <taxon>Sordariomycetidae</taxon>
        <taxon>Sordariales</taxon>
        <taxon>Podosporaceae</taxon>
        <taxon>Podospora</taxon>
    </lineage>
</organism>